<evidence type="ECO:0000259" key="2">
    <source>
        <dbReference type="Pfam" id="PF08484"/>
    </source>
</evidence>
<dbReference type="EMBL" id="MHJG01000005">
    <property type="protein sequence ID" value="OGY64321.1"/>
    <property type="molecule type" value="Genomic_DNA"/>
</dbReference>
<dbReference type="Pfam" id="PF08484">
    <property type="entry name" value="Methyltransf_14"/>
    <property type="match status" value="1"/>
</dbReference>
<protein>
    <submittedName>
        <fullName evidence="3">Methyltransferase</fullName>
    </submittedName>
</protein>
<name>A0A1G1ZIF1_9BACT</name>
<dbReference type="Proteomes" id="UP000177960">
    <property type="component" value="Unassembled WGS sequence"/>
</dbReference>
<dbReference type="Gene3D" id="6.20.50.110">
    <property type="entry name" value="Methyltransferase, zinc-binding domain"/>
    <property type="match status" value="1"/>
</dbReference>
<gene>
    <name evidence="3" type="ORF">A3B92_00785</name>
</gene>
<dbReference type="InterPro" id="IPR029063">
    <property type="entry name" value="SAM-dependent_MTases_sf"/>
</dbReference>
<dbReference type="PANTHER" id="PTHR43861:SF5">
    <property type="entry name" value="BLL5978 PROTEIN"/>
    <property type="match status" value="1"/>
</dbReference>
<dbReference type="Gene3D" id="3.40.50.720">
    <property type="entry name" value="NAD(P)-binding Rossmann-like Domain"/>
    <property type="match status" value="1"/>
</dbReference>
<feature type="domain" description="C-methyltransferase" evidence="2">
    <location>
        <begin position="243"/>
        <end position="400"/>
    </location>
</feature>
<dbReference type="InterPro" id="IPR038576">
    <property type="entry name" value="Methyltransf_Zn-bd_dom_put_sf"/>
</dbReference>
<dbReference type="GO" id="GO:0008168">
    <property type="term" value="F:methyltransferase activity"/>
    <property type="evidence" value="ECO:0007669"/>
    <property type="project" value="UniProtKB-KW"/>
</dbReference>
<keyword evidence="3" id="KW-0808">Transferase</keyword>
<dbReference type="Gene3D" id="3.40.50.150">
    <property type="entry name" value="Vaccinia Virus protein VP39"/>
    <property type="match status" value="1"/>
</dbReference>
<feature type="domain" description="Methyltransferase putative zinc binding" evidence="1">
    <location>
        <begin position="2"/>
        <end position="63"/>
    </location>
</feature>
<comment type="caution">
    <text evidence="3">The sequence shown here is derived from an EMBL/GenBank/DDBJ whole genome shotgun (WGS) entry which is preliminary data.</text>
</comment>
<evidence type="ECO:0000313" key="3">
    <source>
        <dbReference type="EMBL" id="OGY64321.1"/>
    </source>
</evidence>
<keyword evidence="3" id="KW-0489">Methyltransferase</keyword>
<accession>A0A1G1ZIF1</accession>
<evidence type="ECO:0000313" key="4">
    <source>
        <dbReference type="Proteomes" id="UP000177960"/>
    </source>
</evidence>
<dbReference type="Pfam" id="PF13489">
    <property type="entry name" value="Methyltransf_23"/>
    <property type="match status" value="1"/>
</dbReference>
<dbReference type="AlphaFoldDB" id="A0A1G1ZIF1"/>
<reference evidence="3 4" key="1">
    <citation type="journal article" date="2016" name="Nat. Commun.">
        <title>Thousands of microbial genomes shed light on interconnected biogeochemical processes in an aquifer system.</title>
        <authorList>
            <person name="Anantharaman K."/>
            <person name="Brown C.T."/>
            <person name="Hug L.A."/>
            <person name="Sharon I."/>
            <person name="Castelle C.J."/>
            <person name="Probst A.J."/>
            <person name="Thomas B.C."/>
            <person name="Singh A."/>
            <person name="Wilkins M.J."/>
            <person name="Karaoz U."/>
            <person name="Brodie E.L."/>
            <person name="Williams K.H."/>
            <person name="Hubbard S.S."/>
            <person name="Banfield J.F."/>
        </authorList>
    </citation>
    <scope>NUCLEOTIDE SEQUENCE [LARGE SCALE GENOMIC DNA]</scope>
</reference>
<dbReference type="GO" id="GO:0032259">
    <property type="term" value="P:methylation"/>
    <property type="evidence" value="ECO:0007669"/>
    <property type="project" value="UniProtKB-KW"/>
</dbReference>
<dbReference type="STRING" id="1798404.A3B92_00785"/>
<dbReference type="Pfam" id="PF08421">
    <property type="entry name" value="Methyltransf_13"/>
    <property type="match status" value="1"/>
</dbReference>
<dbReference type="PANTHER" id="PTHR43861">
    <property type="entry name" value="TRANS-ACONITATE 2-METHYLTRANSFERASE-RELATED"/>
    <property type="match status" value="1"/>
</dbReference>
<dbReference type="SUPFAM" id="SSF53335">
    <property type="entry name" value="S-adenosyl-L-methionine-dependent methyltransferases"/>
    <property type="match status" value="1"/>
</dbReference>
<organism evidence="3 4">
    <name type="scientific">Candidatus Harrisonbacteria bacterium RIFCSPHIGHO2_02_FULL_42_16</name>
    <dbReference type="NCBI Taxonomy" id="1798404"/>
    <lineage>
        <taxon>Bacteria</taxon>
        <taxon>Candidatus Harrisoniibacteriota</taxon>
    </lineage>
</organism>
<dbReference type="InterPro" id="IPR013630">
    <property type="entry name" value="Methyltransf_Zn-bd_dom_put"/>
</dbReference>
<evidence type="ECO:0000259" key="1">
    <source>
        <dbReference type="Pfam" id="PF08421"/>
    </source>
</evidence>
<proteinExistence type="predicted"/>
<sequence length="405" mass="45710">MCRMCESKSLEMVLDLGFHPPSDAFLDAEELNQPEIFYPLRIVICESCGLWQLDYVIDPKILYQKNYPYESSTTKTGRNHYTEMASTLAKKFAKPGELAIDIGSNVGVLLQGLKEHGLKVLGIDPAGNIAAKAIQNGINTIVDFFSLEIAKKIKKEFGEAKIITGTNVFAHIDNLADFMRGIDYLLLPKGVFVIEAPYLLELVKNLEYDTIYHEHLSYLSLKPLSKFLDKFGFEMFGAEKQNIHGGTIRFLMARKGNYAIAKDVAEFIKIEEDEKIHDVKYIKDWFAQEVKNHKYELLKLLLNLKSMGKRISGISAPAKGNTLLNYCGIDAGILEYLTEKAVIKIGSYTPGSHIKIEPDEKLLDDMPDYALILAWNFADEIMKSMKVFKNRGGKFIIPIPKPIII</sequence>
<dbReference type="InterPro" id="IPR013691">
    <property type="entry name" value="MeTrfase_14"/>
</dbReference>